<evidence type="ECO:0000256" key="3">
    <source>
        <dbReference type="ARBA" id="ARBA00022692"/>
    </source>
</evidence>
<evidence type="ECO:0000313" key="10">
    <source>
        <dbReference type="EMBL" id="CAE7548659.1"/>
    </source>
</evidence>
<accession>A0A812TRV5</accession>
<keyword evidence="6 8" id="KW-0472">Membrane</keyword>
<comment type="caution">
    <text evidence="10">The sequence shown here is derived from an EMBL/GenBank/DDBJ whole genome shotgun (WGS) entry which is preliminary data.</text>
</comment>
<proteinExistence type="predicted"/>
<dbReference type="Proteomes" id="UP000649617">
    <property type="component" value="Unassembled WGS sequence"/>
</dbReference>
<keyword evidence="2" id="KW-0813">Transport</keyword>
<protein>
    <submittedName>
        <fullName evidence="10">KCNH2 protein</fullName>
    </submittedName>
</protein>
<evidence type="ECO:0000256" key="1">
    <source>
        <dbReference type="ARBA" id="ARBA00004141"/>
    </source>
</evidence>
<dbReference type="InterPro" id="IPR050818">
    <property type="entry name" value="KCNH_animal-type"/>
</dbReference>
<gene>
    <name evidence="10" type="primary">KCNH2</name>
    <name evidence="10" type="ORF">SPIL2461_LOCUS14565</name>
</gene>
<dbReference type="Pfam" id="PF00520">
    <property type="entry name" value="Ion_trans"/>
    <property type="match status" value="1"/>
</dbReference>
<dbReference type="GO" id="GO:0005886">
    <property type="term" value="C:plasma membrane"/>
    <property type="evidence" value="ECO:0007669"/>
    <property type="project" value="TreeGrafter"/>
</dbReference>
<evidence type="ECO:0000256" key="4">
    <source>
        <dbReference type="ARBA" id="ARBA00022989"/>
    </source>
</evidence>
<evidence type="ECO:0000256" key="8">
    <source>
        <dbReference type="SAM" id="Phobius"/>
    </source>
</evidence>
<comment type="subcellular location">
    <subcellularLocation>
        <location evidence="1">Membrane</location>
        <topology evidence="1">Multi-pass membrane protein</topology>
    </subcellularLocation>
</comment>
<dbReference type="GO" id="GO:0042391">
    <property type="term" value="P:regulation of membrane potential"/>
    <property type="evidence" value="ECO:0007669"/>
    <property type="project" value="TreeGrafter"/>
</dbReference>
<feature type="transmembrane region" description="Helical" evidence="8">
    <location>
        <begin position="377"/>
        <end position="410"/>
    </location>
</feature>
<dbReference type="InterPro" id="IPR005821">
    <property type="entry name" value="Ion_trans_dom"/>
</dbReference>
<keyword evidence="3 8" id="KW-0812">Transmembrane</keyword>
<feature type="region of interest" description="Disordered" evidence="7">
    <location>
        <begin position="185"/>
        <end position="204"/>
    </location>
</feature>
<dbReference type="EMBL" id="CAJNIZ010033880">
    <property type="protein sequence ID" value="CAE7548659.1"/>
    <property type="molecule type" value="Genomic_DNA"/>
</dbReference>
<dbReference type="SUPFAM" id="SSF51206">
    <property type="entry name" value="cAMP-binding domain-like"/>
    <property type="match status" value="1"/>
</dbReference>
<dbReference type="InterPro" id="IPR018490">
    <property type="entry name" value="cNMP-bd_dom_sf"/>
</dbReference>
<feature type="transmembrane region" description="Helical" evidence="8">
    <location>
        <begin position="486"/>
        <end position="511"/>
    </location>
</feature>
<dbReference type="PANTHER" id="PTHR10217">
    <property type="entry name" value="VOLTAGE AND LIGAND GATED POTASSIUM CHANNEL"/>
    <property type="match status" value="1"/>
</dbReference>
<dbReference type="Gene3D" id="1.10.287.70">
    <property type="match status" value="1"/>
</dbReference>
<dbReference type="AlphaFoldDB" id="A0A812TRV5"/>
<evidence type="ECO:0000256" key="6">
    <source>
        <dbReference type="ARBA" id="ARBA00023136"/>
    </source>
</evidence>
<evidence type="ECO:0000256" key="5">
    <source>
        <dbReference type="ARBA" id="ARBA00023065"/>
    </source>
</evidence>
<feature type="domain" description="Cyclic nucleotide-binding" evidence="9">
    <location>
        <begin position="590"/>
        <end position="690"/>
    </location>
</feature>
<dbReference type="SUPFAM" id="SSF81324">
    <property type="entry name" value="Voltage-gated potassium channels"/>
    <property type="match status" value="1"/>
</dbReference>
<dbReference type="Pfam" id="PF00027">
    <property type="entry name" value="cNMP_binding"/>
    <property type="match status" value="1"/>
</dbReference>
<evidence type="ECO:0000259" key="9">
    <source>
        <dbReference type="PROSITE" id="PS50042"/>
    </source>
</evidence>
<dbReference type="PANTHER" id="PTHR10217:SF435">
    <property type="entry name" value="POTASSIUM VOLTAGE-GATED CHANNEL PROTEIN EAG"/>
    <property type="match status" value="1"/>
</dbReference>
<dbReference type="GO" id="GO:0005249">
    <property type="term" value="F:voltage-gated potassium channel activity"/>
    <property type="evidence" value="ECO:0007669"/>
    <property type="project" value="TreeGrafter"/>
</dbReference>
<sequence length="737" mass="82261">MLQASRAWRPVQIAARCSLHTALRGPPLRLACRFNAHAADAAKGSVKASVLMLACVGSSSRSCRGVVPKSAPDLGRRTSAALLASRFVSVSQNMANAAMAFWCAVSACLVSCHEKKQVSAWDRPLQRARLLSDDFKNYQLPSLPDLLPYGDFVSLARITLPGIKHRNPDLDEEVPFDESVEQERSLDGEKMLSEGEAPSPKADDAALVPFKTPAEVFLVDPSWTSKLVWDIYVMLVVLMDAMVLPFQLSFKNGLNPDGFDDFWFWLTTMTFSADILASFNTAIPRGDDVDVDDAKEALIVERRIIAVTYLRGWFVLDFVSTVPWSRIVDSMVGPGGGPMVTVAKLAKVLKFIRIVRLMKMLRAKKLKDIWEQVEKRIGSVAIVQGMMLIRVLLVVVGICHWNACLFWIVGATDSIVTDFMPSSLKEQFDSMPHWTTTSRSNAPDLETWNYAQKPMFEQYIFCFYWTLGVMRTMPAEVTPVNVVERVFVLCFMFFALSAFAVSVASLTQAYFKISERGRSFNDEMFAIRMHLHKLRMEETSQRKIKEYLYHKFTRRRIMAKEANLLKELPAALKEEVEYAKVLQQVHHLPCMQGLSRETVKQVCKGAEFLDILPGEHLVIAGDVASCAWIVCSGSIKVEDVAGQKCVVEGDPPVINGDCLLTEEPFRSPTTVTTTSTCELYKLEKTKFFQIAAHHLKPKEHKMRRQQSGPTAINVEEATDRVTTPHASAGAAAAISAG</sequence>
<evidence type="ECO:0000256" key="2">
    <source>
        <dbReference type="ARBA" id="ARBA00022448"/>
    </source>
</evidence>
<dbReference type="Gene3D" id="2.60.120.10">
    <property type="entry name" value="Jelly Rolls"/>
    <property type="match status" value="1"/>
</dbReference>
<organism evidence="10 11">
    <name type="scientific">Symbiodinium pilosum</name>
    <name type="common">Dinoflagellate</name>
    <dbReference type="NCBI Taxonomy" id="2952"/>
    <lineage>
        <taxon>Eukaryota</taxon>
        <taxon>Sar</taxon>
        <taxon>Alveolata</taxon>
        <taxon>Dinophyceae</taxon>
        <taxon>Suessiales</taxon>
        <taxon>Symbiodiniaceae</taxon>
        <taxon>Symbiodinium</taxon>
    </lineage>
</organism>
<keyword evidence="11" id="KW-1185">Reference proteome</keyword>
<dbReference type="PROSITE" id="PS50042">
    <property type="entry name" value="CNMP_BINDING_3"/>
    <property type="match status" value="1"/>
</dbReference>
<evidence type="ECO:0000313" key="11">
    <source>
        <dbReference type="Proteomes" id="UP000649617"/>
    </source>
</evidence>
<reference evidence="10" key="1">
    <citation type="submission" date="2021-02" db="EMBL/GenBank/DDBJ databases">
        <authorList>
            <person name="Dougan E. K."/>
            <person name="Rhodes N."/>
            <person name="Thang M."/>
            <person name="Chan C."/>
        </authorList>
    </citation>
    <scope>NUCLEOTIDE SEQUENCE</scope>
</reference>
<keyword evidence="4 8" id="KW-1133">Transmembrane helix</keyword>
<dbReference type="InterPro" id="IPR000595">
    <property type="entry name" value="cNMP-bd_dom"/>
</dbReference>
<dbReference type="InterPro" id="IPR014710">
    <property type="entry name" value="RmlC-like_jellyroll"/>
</dbReference>
<name>A0A812TRV5_SYMPI</name>
<dbReference type="OrthoDB" id="2021138at2759"/>
<keyword evidence="5" id="KW-0406">Ion transport</keyword>
<evidence type="ECO:0000256" key="7">
    <source>
        <dbReference type="SAM" id="MobiDB-lite"/>
    </source>
</evidence>